<evidence type="ECO:0000259" key="3">
    <source>
        <dbReference type="Pfam" id="PF00407"/>
    </source>
</evidence>
<gene>
    <name evidence="4" type="ORF">FH972_016055</name>
</gene>
<sequence>MHGQLSQDTQIGVPASLAWDVYGGLEVGKLVDELLPDVIGRVEVVEGTPGASYLKERFTVIDDDRRIKETEVIEGGYKDMGFHLYRIRLEIVENGTESSVVRSTIEYDVDDKFAENASLVTTKPLETIAEVVGRYLTEKKATAQSESRSHEHHA</sequence>
<evidence type="ECO:0000256" key="1">
    <source>
        <dbReference type="ARBA" id="ARBA00009744"/>
    </source>
</evidence>
<keyword evidence="2" id="KW-0017">Alkaloid metabolism</keyword>
<evidence type="ECO:0000313" key="5">
    <source>
        <dbReference type="Proteomes" id="UP000327013"/>
    </source>
</evidence>
<dbReference type="AlphaFoldDB" id="A0A5N6REN2"/>
<keyword evidence="5" id="KW-1185">Reference proteome</keyword>
<dbReference type="InterPro" id="IPR000916">
    <property type="entry name" value="Bet_v_I/MLP"/>
</dbReference>
<feature type="domain" description="Bet v I/Major latex protein" evidence="3">
    <location>
        <begin position="52"/>
        <end position="136"/>
    </location>
</feature>
<name>A0A5N6REN2_9ROSI</name>
<dbReference type="Gene3D" id="3.30.530.20">
    <property type="match status" value="1"/>
</dbReference>
<evidence type="ECO:0000313" key="4">
    <source>
        <dbReference type="EMBL" id="KAE8077495.1"/>
    </source>
</evidence>
<accession>A0A5N6REN2</accession>
<dbReference type="EMBL" id="CM017326">
    <property type="protein sequence ID" value="KAE8077495.1"/>
    <property type="molecule type" value="Genomic_DNA"/>
</dbReference>
<dbReference type="GO" id="GO:0005737">
    <property type="term" value="C:cytoplasm"/>
    <property type="evidence" value="ECO:0007669"/>
    <property type="project" value="TreeGrafter"/>
</dbReference>
<evidence type="ECO:0000256" key="2">
    <source>
        <dbReference type="ARBA" id="ARBA00022589"/>
    </source>
</evidence>
<dbReference type="GO" id="GO:0005634">
    <property type="term" value="C:nucleus"/>
    <property type="evidence" value="ECO:0007669"/>
    <property type="project" value="TreeGrafter"/>
</dbReference>
<comment type="similarity">
    <text evidence="1">Belongs to the BetVI family.</text>
</comment>
<dbReference type="GO" id="GO:0006952">
    <property type="term" value="P:defense response"/>
    <property type="evidence" value="ECO:0007669"/>
    <property type="project" value="InterPro"/>
</dbReference>
<dbReference type="Proteomes" id="UP000327013">
    <property type="component" value="Chromosome 6"/>
</dbReference>
<dbReference type="InterPro" id="IPR023393">
    <property type="entry name" value="START-like_dom_sf"/>
</dbReference>
<reference evidence="4 5" key="1">
    <citation type="submission" date="2019-06" db="EMBL/GenBank/DDBJ databases">
        <title>A chromosomal-level reference genome of Carpinus fangiana (Coryloideae, Betulaceae).</title>
        <authorList>
            <person name="Yang X."/>
            <person name="Wang Z."/>
            <person name="Zhang L."/>
            <person name="Hao G."/>
            <person name="Liu J."/>
            <person name="Yang Y."/>
        </authorList>
    </citation>
    <scope>NUCLEOTIDE SEQUENCE [LARGE SCALE GENOMIC DNA]</scope>
    <source>
        <strain evidence="4">Cfa_2016G</strain>
        <tissue evidence="4">Leaf</tissue>
    </source>
</reference>
<dbReference type="OrthoDB" id="1879545at2759"/>
<dbReference type="PANTHER" id="PTHR31213:SF19">
    <property type="entry name" value="BET V I_MAJOR LATEX PROTEIN DOMAIN-CONTAINING PROTEIN"/>
    <property type="match status" value="1"/>
</dbReference>
<dbReference type="GO" id="GO:0009820">
    <property type="term" value="P:alkaloid metabolic process"/>
    <property type="evidence" value="ECO:0007669"/>
    <property type="project" value="UniProtKB-KW"/>
</dbReference>
<proteinExistence type="inferred from homology"/>
<dbReference type="SUPFAM" id="SSF55961">
    <property type="entry name" value="Bet v1-like"/>
    <property type="match status" value="1"/>
</dbReference>
<dbReference type="GO" id="GO:0009738">
    <property type="term" value="P:abscisic acid-activated signaling pathway"/>
    <property type="evidence" value="ECO:0007669"/>
    <property type="project" value="TreeGrafter"/>
</dbReference>
<dbReference type="GO" id="GO:0038023">
    <property type="term" value="F:signaling receptor activity"/>
    <property type="evidence" value="ECO:0007669"/>
    <property type="project" value="TreeGrafter"/>
</dbReference>
<dbReference type="GO" id="GO:0004864">
    <property type="term" value="F:protein phosphatase inhibitor activity"/>
    <property type="evidence" value="ECO:0007669"/>
    <property type="project" value="TreeGrafter"/>
</dbReference>
<dbReference type="PANTHER" id="PTHR31213">
    <property type="entry name" value="OS08G0374000 PROTEIN-RELATED"/>
    <property type="match status" value="1"/>
</dbReference>
<organism evidence="4 5">
    <name type="scientific">Carpinus fangiana</name>
    <dbReference type="NCBI Taxonomy" id="176857"/>
    <lineage>
        <taxon>Eukaryota</taxon>
        <taxon>Viridiplantae</taxon>
        <taxon>Streptophyta</taxon>
        <taxon>Embryophyta</taxon>
        <taxon>Tracheophyta</taxon>
        <taxon>Spermatophyta</taxon>
        <taxon>Magnoliopsida</taxon>
        <taxon>eudicotyledons</taxon>
        <taxon>Gunneridae</taxon>
        <taxon>Pentapetalae</taxon>
        <taxon>rosids</taxon>
        <taxon>fabids</taxon>
        <taxon>Fagales</taxon>
        <taxon>Betulaceae</taxon>
        <taxon>Carpinus</taxon>
    </lineage>
</organism>
<dbReference type="Pfam" id="PF00407">
    <property type="entry name" value="Bet_v_1"/>
    <property type="match status" value="1"/>
</dbReference>
<protein>
    <recommendedName>
        <fullName evidence="3">Bet v I/Major latex protein domain-containing protein</fullName>
    </recommendedName>
</protein>
<dbReference type="InterPro" id="IPR050279">
    <property type="entry name" value="Plant_def-hormone_signal"/>
</dbReference>
<dbReference type="GO" id="GO:0010427">
    <property type="term" value="F:abscisic acid binding"/>
    <property type="evidence" value="ECO:0007669"/>
    <property type="project" value="TreeGrafter"/>
</dbReference>